<keyword evidence="5 9" id="KW-0238">DNA-binding</keyword>
<evidence type="ECO:0000256" key="9">
    <source>
        <dbReference type="PROSITE-ProRule" id="PRU00267"/>
    </source>
</evidence>
<dbReference type="Ensembl" id="ENSACIT00000017562.1">
    <property type="protein sequence ID" value="ENSACIP00000017096.1"/>
    <property type="gene ID" value="ENSACIG00000013338.1"/>
</dbReference>
<dbReference type="GO" id="GO:0000785">
    <property type="term" value="C:chromatin"/>
    <property type="evidence" value="ECO:0007669"/>
    <property type="project" value="TreeGrafter"/>
</dbReference>
<organism evidence="12 13">
    <name type="scientific">Amphilophus citrinellus</name>
    <name type="common">Midas cichlid</name>
    <name type="synonym">Cichlasoma citrinellum</name>
    <dbReference type="NCBI Taxonomy" id="61819"/>
    <lineage>
        <taxon>Eukaryota</taxon>
        <taxon>Metazoa</taxon>
        <taxon>Chordata</taxon>
        <taxon>Craniata</taxon>
        <taxon>Vertebrata</taxon>
        <taxon>Euteleostomi</taxon>
        <taxon>Actinopterygii</taxon>
        <taxon>Neopterygii</taxon>
        <taxon>Teleostei</taxon>
        <taxon>Neoteleostei</taxon>
        <taxon>Acanthomorphata</taxon>
        <taxon>Ovalentaria</taxon>
        <taxon>Cichlomorphae</taxon>
        <taxon>Cichliformes</taxon>
        <taxon>Cichlidae</taxon>
        <taxon>New World cichlids</taxon>
        <taxon>Cichlasomatinae</taxon>
        <taxon>Heroini</taxon>
        <taxon>Amphilophus</taxon>
    </lineage>
</organism>
<keyword evidence="4" id="KW-0805">Transcription regulation</keyword>
<feature type="region of interest" description="Disordered" evidence="10">
    <location>
        <begin position="1"/>
        <end position="62"/>
    </location>
</feature>
<evidence type="ECO:0000313" key="13">
    <source>
        <dbReference type="Proteomes" id="UP000261340"/>
    </source>
</evidence>
<dbReference type="Pfam" id="PF00505">
    <property type="entry name" value="HMG_box"/>
    <property type="match status" value="1"/>
</dbReference>
<evidence type="ECO:0000256" key="6">
    <source>
        <dbReference type="ARBA" id="ARBA00023159"/>
    </source>
</evidence>
<accession>A0A3Q0S294</accession>
<feature type="DNA-binding region" description="HMG box" evidence="9">
    <location>
        <begin position="63"/>
        <end position="131"/>
    </location>
</feature>
<evidence type="ECO:0000256" key="2">
    <source>
        <dbReference type="ARBA" id="ARBA00006569"/>
    </source>
</evidence>
<keyword evidence="13" id="KW-1185">Reference proteome</keyword>
<dbReference type="FunFam" id="1.10.30.10:FF:000001">
    <property type="entry name" value="transcription factor 7 isoform X2"/>
    <property type="match status" value="1"/>
</dbReference>
<dbReference type="InterPro" id="IPR036910">
    <property type="entry name" value="HMG_box_dom_sf"/>
</dbReference>
<dbReference type="GO" id="GO:0000981">
    <property type="term" value="F:DNA-binding transcription factor activity, RNA polymerase II-specific"/>
    <property type="evidence" value="ECO:0007669"/>
    <property type="project" value="TreeGrafter"/>
</dbReference>
<dbReference type="GeneTree" id="ENSGT00940000155535"/>
<protein>
    <recommendedName>
        <fullName evidence="11">HMG box domain-containing protein</fullName>
    </recommendedName>
</protein>
<name>A0A3Q0S294_AMPCI</name>
<dbReference type="Proteomes" id="UP000261340">
    <property type="component" value="Unplaced"/>
</dbReference>
<feature type="domain" description="HMG box" evidence="11">
    <location>
        <begin position="63"/>
        <end position="131"/>
    </location>
</feature>
<proteinExistence type="inferred from homology"/>
<keyword evidence="6" id="KW-0010">Activator</keyword>
<dbReference type="SMART" id="SM00398">
    <property type="entry name" value="HMG"/>
    <property type="match status" value="1"/>
</dbReference>
<dbReference type="GO" id="GO:0000978">
    <property type="term" value="F:RNA polymerase II cis-regulatory region sequence-specific DNA binding"/>
    <property type="evidence" value="ECO:0007669"/>
    <property type="project" value="TreeGrafter"/>
</dbReference>
<feature type="compositionally biased region" description="Basic residues" evidence="10">
    <location>
        <begin position="30"/>
        <end position="40"/>
    </location>
</feature>
<evidence type="ECO:0000256" key="8">
    <source>
        <dbReference type="ARBA" id="ARBA00023242"/>
    </source>
</evidence>
<evidence type="ECO:0000259" key="11">
    <source>
        <dbReference type="PROSITE" id="PS50118"/>
    </source>
</evidence>
<dbReference type="STRING" id="61819.ENSACIP00000017096"/>
<reference evidence="12" key="2">
    <citation type="submission" date="2025-09" db="UniProtKB">
        <authorList>
            <consortium name="Ensembl"/>
        </authorList>
    </citation>
    <scope>IDENTIFICATION</scope>
</reference>
<dbReference type="Gene3D" id="1.10.30.10">
    <property type="entry name" value="High mobility group box domain"/>
    <property type="match status" value="1"/>
</dbReference>
<dbReference type="AlphaFoldDB" id="A0A3Q0S294"/>
<sequence>MNQSLTGVVKHSVSAPEGWRHRSPSPRSRGQTRRKKHTHIHTPQNLPGKRKRQDEQEEGQLYVKKPPNAFMLFLKEQRPKVQAEMNINGSAAVNAVVGERWKSLSKQEQAKYYHQADQERMCHTQQHPNWSAHEKSNVFVFRGKRGGESAVPPAAQVRGDFWEAQ</sequence>
<keyword evidence="7" id="KW-0804">Transcription</keyword>
<comment type="similarity">
    <text evidence="2">Belongs to the TCF/LEF family.</text>
</comment>
<keyword evidence="8 9" id="KW-0539">Nucleus</keyword>
<dbReference type="InterPro" id="IPR024940">
    <property type="entry name" value="TCF/LEF"/>
</dbReference>
<comment type="subcellular location">
    <subcellularLocation>
        <location evidence="1">Nucleus</location>
    </subcellularLocation>
</comment>
<evidence type="ECO:0000256" key="1">
    <source>
        <dbReference type="ARBA" id="ARBA00004123"/>
    </source>
</evidence>
<dbReference type="PANTHER" id="PTHR10373:SF38">
    <property type="entry name" value="PROTEIN PANGOLIN, ISOFORM J"/>
    <property type="match status" value="1"/>
</dbReference>
<evidence type="ECO:0000256" key="7">
    <source>
        <dbReference type="ARBA" id="ARBA00023163"/>
    </source>
</evidence>
<dbReference type="GO" id="GO:0060070">
    <property type="term" value="P:canonical Wnt signaling pathway"/>
    <property type="evidence" value="ECO:0007669"/>
    <property type="project" value="TreeGrafter"/>
</dbReference>
<evidence type="ECO:0000256" key="10">
    <source>
        <dbReference type="SAM" id="MobiDB-lite"/>
    </source>
</evidence>
<reference evidence="12" key="1">
    <citation type="submission" date="2025-08" db="UniProtKB">
        <authorList>
            <consortium name="Ensembl"/>
        </authorList>
    </citation>
    <scope>IDENTIFICATION</scope>
</reference>
<dbReference type="PROSITE" id="PS50118">
    <property type="entry name" value="HMG_BOX_2"/>
    <property type="match status" value="1"/>
</dbReference>
<evidence type="ECO:0000256" key="4">
    <source>
        <dbReference type="ARBA" id="ARBA00023015"/>
    </source>
</evidence>
<keyword evidence="3" id="KW-0879">Wnt signaling pathway</keyword>
<dbReference type="SUPFAM" id="SSF47095">
    <property type="entry name" value="HMG-box"/>
    <property type="match status" value="1"/>
</dbReference>
<dbReference type="GO" id="GO:1990907">
    <property type="term" value="C:beta-catenin-TCF complex"/>
    <property type="evidence" value="ECO:0007669"/>
    <property type="project" value="TreeGrafter"/>
</dbReference>
<dbReference type="InterPro" id="IPR009071">
    <property type="entry name" value="HMG_box_dom"/>
</dbReference>
<dbReference type="PANTHER" id="PTHR10373">
    <property type="entry name" value="TRANSCRIPTION FACTOR 7 FAMILY MEMBER"/>
    <property type="match status" value="1"/>
</dbReference>
<evidence type="ECO:0000256" key="5">
    <source>
        <dbReference type="ARBA" id="ARBA00023125"/>
    </source>
</evidence>
<evidence type="ECO:0000256" key="3">
    <source>
        <dbReference type="ARBA" id="ARBA00022687"/>
    </source>
</evidence>
<evidence type="ECO:0000313" key="12">
    <source>
        <dbReference type="Ensembl" id="ENSACIP00000017096.1"/>
    </source>
</evidence>